<proteinExistence type="predicted"/>
<sequence length="94" mass="10465">MVWASCPLGGGLLIWTIPQSSPSTPPRTLAKFHLMATQTSLNANPRPLRYTQDSHVGNSRCLSKHKVLSQIDLKRVCRHEDTPLRVQKGHGRSP</sequence>
<dbReference type="InParanoid" id="A0A165PSF8"/>
<name>A0A165PSF8_9AGAM</name>
<protein>
    <submittedName>
        <fullName evidence="1">Uncharacterized protein</fullName>
    </submittedName>
</protein>
<dbReference type="EMBL" id="KV425607">
    <property type="protein sequence ID" value="KZT21427.1"/>
    <property type="molecule type" value="Genomic_DNA"/>
</dbReference>
<dbReference type="Proteomes" id="UP000076761">
    <property type="component" value="Unassembled WGS sequence"/>
</dbReference>
<evidence type="ECO:0000313" key="1">
    <source>
        <dbReference type="EMBL" id="KZT21427.1"/>
    </source>
</evidence>
<reference evidence="1 2" key="1">
    <citation type="journal article" date="2016" name="Mol. Biol. Evol.">
        <title>Comparative Genomics of Early-Diverging Mushroom-Forming Fungi Provides Insights into the Origins of Lignocellulose Decay Capabilities.</title>
        <authorList>
            <person name="Nagy L.G."/>
            <person name="Riley R."/>
            <person name="Tritt A."/>
            <person name="Adam C."/>
            <person name="Daum C."/>
            <person name="Floudas D."/>
            <person name="Sun H."/>
            <person name="Yadav J.S."/>
            <person name="Pangilinan J."/>
            <person name="Larsson K.H."/>
            <person name="Matsuura K."/>
            <person name="Barry K."/>
            <person name="Labutti K."/>
            <person name="Kuo R."/>
            <person name="Ohm R.A."/>
            <person name="Bhattacharya S.S."/>
            <person name="Shirouzu T."/>
            <person name="Yoshinaga Y."/>
            <person name="Martin F.M."/>
            <person name="Grigoriev I.V."/>
            <person name="Hibbett D.S."/>
        </authorList>
    </citation>
    <scope>NUCLEOTIDE SEQUENCE [LARGE SCALE GENOMIC DNA]</scope>
    <source>
        <strain evidence="1 2">HHB14362 ss-1</strain>
    </source>
</reference>
<evidence type="ECO:0000313" key="2">
    <source>
        <dbReference type="Proteomes" id="UP000076761"/>
    </source>
</evidence>
<gene>
    <name evidence="1" type="ORF">NEOLEDRAFT_1139541</name>
</gene>
<keyword evidence="2" id="KW-1185">Reference proteome</keyword>
<accession>A0A165PSF8</accession>
<dbReference type="AlphaFoldDB" id="A0A165PSF8"/>
<organism evidence="1 2">
    <name type="scientific">Neolentinus lepideus HHB14362 ss-1</name>
    <dbReference type="NCBI Taxonomy" id="1314782"/>
    <lineage>
        <taxon>Eukaryota</taxon>
        <taxon>Fungi</taxon>
        <taxon>Dikarya</taxon>
        <taxon>Basidiomycota</taxon>
        <taxon>Agaricomycotina</taxon>
        <taxon>Agaricomycetes</taxon>
        <taxon>Gloeophyllales</taxon>
        <taxon>Gloeophyllaceae</taxon>
        <taxon>Neolentinus</taxon>
    </lineage>
</organism>